<accession>A0A7X2P6X8</accession>
<comment type="caution">
    <text evidence="1">The sequence shown here is derived from an EMBL/GenBank/DDBJ whole genome shotgun (WGS) entry which is preliminary data.</text>
</comment>
<evidence type="ECO:0000313" key="1">
    <source>
        <dbReference type="EMBL" id="MST81334.1"/>
    </source>
</evidence>
<dbReference type="EMBL" id="VUMV01000002">
    <property type="protein sequence ID" value="MST81334.1"/>
    <property type="molecule type" value="Genomic_DNA"/>
</dbReference>
<evidence type="ECO:0000313" key="2">
    <source>
        <dbReference type="Proteomes" id="UP000466864"/>
    </source>
</evidence>
<name>A0A7X2P6X8_9FIRM</name>
<reference evidence="1 2" key="1">
    <citation type="submission" date="2019-08" db="EMBL/GenBank/DDBJ databases">
        <title>In-depth cultivation of the pig gut microbiome towards novel bacterial diversity and tailored functional studies.</title>
        <authorList>
            <person name="Wylensek D."/>
            <person name="Hitch T.C.A."/>
            <person name="Clavel T."/>
        </authorList>
    </citation>
    <scope>NUCLEOTIDE SEQUENCE [LARGE SCALE GENOMIC DNA]</scope>
    <source>
        <strain evidence="1 2">Oil+RF-744-WCA-WT-13</strain>
    </source>
</reference>
<sequence>MNTYRTEIQTDIAIFIGDFVRHYREVPAVSDLIREFGLLKTLSVYGYLAGLMSAGMIRPFGFSRSGIPVLAKNR</sequence>
<keyword evidence="2" id="KW-1185">Reference proteome</keyword>
<protein>
    <recommendedName>
        <fullName evidence="3">LexA repressor DNA-binding domain-containing protein</fullName>
    </recommendedName>
</protein>
<evidence type="ECO:0008006" key="3">
    <source>
        <dbReference type="Google" id="ProtNLM"/>
    </source>
</evidence>
<dbReference type="InterPro" id="IPR036388">
    <property type="entry name" value="WH-like_DNA-bd_sf"/>
</dbReference>
<organism evidence="1 2">
    <name type="scientific">Bilifractor porci</name>
    <dbReference type="NCBI Taxonomy" id="2606636"/>
    <lineage>
        <taxon>Bacteria</taxon>
        <taxon>Bacillati</taxon>
        <taxon>Bacillota</taxon>
        <taxon>Clostridia</taxon>
        <taxon>Lachnospirales</taxon>
        <taxon>Lachnospiraceae</taxon>
        <taxon>Bilifractor</taxon>
    </lineage>
</organism>
<dbReference type="Proteomes" id="UP000466864">
    <property type="component" value="Unassembled WGS sequence"/>
</dbReference>
<gene>
    <name evidence="1" type="ORF">FYJ60_03255</name>
</gene>
<dbReference type="RefSeq" id="WP_154457152.1">
    <property type="nucleotide sequence ID" value="NZ_VUMV01000002.1"/>
</dbReference>
<dbReference type="AlphaFoldDB" id="A0A7X2P6X8"/>
<dbReference type="Gene3D" id="1.10.10.10">
    <property type="entry name" value="Winged helix-like DNA-binding domain superfamily/Winged helix DNA-binding domain"/>
    <property type="match status" value="1"/>
</dbReference>
<proteinExistence type="predicted"/>